<feature type="region of interest" description="Disordered" evidence="1">
    <location>
        <begin position="35"/>
        <end position="60"/>
    </location>
</feature>
<accession>W9R465</accession>
<evidence type="ECO:0000256" key="1">
    <source>
        <dbReference type="SAM" id="MobiDB-lite"/>
    </source>
</evidence>
<name>W9R465_9ROSA</name>
<dbReference type="AlphaFoldDB" id="W9R465"/>
<feature type="region of interest" description="Disordered" evidence="1">
    <location>
        <begin position="144"/>
        <end position="168"/>
    </location>
</feature>
<keyword evidence="4" id="KW-1185">Reference proteome</keyword>
<evidence type="ECO:0000313" key="3">
    <source>
        <dbReference type="EMBL" id="EXB67423.1"/>
    </source>
</evidence>
<dbReference type="EMBL" id="KE344564">
    <property type="protein sequence ID" value="EXB67423.1"/>
    <property type="molecule type" value="Genomic_DNA"/>
</dbReference>
<feature type="signal peptide" evidence="2">
    <location>
        <begin position="1"/>
        <end position="23"/>
    </location>
</feature>
<keyword evidence="2" id="KW-0732">Signal</keyword>
<feature type="chain" id="PRO_5004929181" description="Prolamin-like domain-containing protein" evidence="2">
    <location>
        <begin position="24"/>
        <end position="251"/>
    </location>
</feature>
<sequence length="251" mass="27792">MKYSRLLLVFIVCLALCAQDAYSLPWWKRLKPAPPPTESAGAPSSAPIDQSSSKPHLPKWLHPPTADEIARCESAHDFNTKWKPCLDESLQQRRSGIFTPGPVCCDFVAGVVEGCYGKFSPQIQDLIYPPLTYSLPWWKQLKPAPPPTESAGAPSSAPIDQSSPKPHLPKWLHPPTADEIARCESAHDFNTKWKPCLDESLQQRRSGIFTPGPVCCDFVAGGVGGCYSKFSPQIQDLIYPPLVKEHCSQYH</sequence>
<evidence type="ECO:0000256" key="2">
    <source>
        <dbReference type="SAM" id="SignalP"/>
    </source>
</evidence>
<evidence type="ECO:0008006" key="5">
    <source>
        <dbReference type="Google" id="ProtNLM"/>
    </source>
</evidence>
<organism evidence="3 4">
    <name type="scientific">Morus notabilis</name>
    <dbReference type="NCBI Taxonomy" id="981085"/>
    <lineage>
        <taxon>Eukaryota</taxon>
        <taxon>Viridiplantae</taxon>
        <taxon>Streptophyta</taxon>
        <taxon>Embryophyta</taxon>
        <taxon>Tracheophyta</taxon>
        <taxon>Spermatophyta</taxon>
        <taxon>Magnoliopsida</taxon>
        <taxon>eudicotyledons</taxon>
        <taxon>Gunneridae</taxon>
        <taxon>Pentapetalae</taxon>
        <taxon>rosids</taxon>
        <taxon>fabids</taxon>
        <taxon>Rosales</taxon>
        <taxon>Moraceae</taxon>
        <taxon>Moreae</taxon>
        <taxon>Morus</taxon>
    </lineage>
</organism>
<proteinExistence type="predicted"/>
<gene>
    <name evidence="3" type="ORF">L484_009503</name>
</gene>
<reference evidence="4" key="1">
    <citation type="submission" date="2013-01" db="EMBL/GenBank/DDBJ databases">
        <title>Draft Genome Sequence of a Mulberry Tree, Morus notabilis C.K. Schneid.</title>
        <authorList>
            <person name="He N."/>
            <person name="Zhao S."/>
        </authorList>
    </citation>
    <scope>NUCLEOTIDE SEQUENCE</scope>
</reference>
<protein>
    <recommendedName>
        <fullName evidence="5">Prolamin-like domain-containing protein</fullName>
    </recommendedName>
</protein>
<dbReference type="Proteomes" id="UP000030645">
    <property type="component" value="Unassembled WGS sequence"/>
</dbReference>
<evidence type="ECO:0000313" key="4">
    <source>
        <dbReference type="Proteomes" id="UP000030645"/>
    </source>
</evidence>